<evidence type="ECO:0000256" key="1">
    <source>
        <dbReference type="ARBA" id="ARBA00003782"/>
    </source>
</evidence>
<keyword evidence="6" id="KW-0804">Transcription</keyword>
<evidence type="ECO:0000256" key="5">
    <source>
        <dbReference type="ARBA" id="ARBA00023125"/>
    </source>
</evidence>
<evidence type="ECO:0000256" key="4">
    <source>
        <dbReference type="ARBA" id="ARBA00023015"/>
    </source>
</evidence>
<sequence length="332" mass="37670">MNLPFTLEQLRIFKAIASKGNFTKAAENLCISQPYLSRKLKTLESRLGNLLIRCDKNQVELTESGKIFLTYSERILGLCEESCRALKDLQTGERGKVKIGNTYTVFTYLLPPLLTSFRNKYKQICFGNWIGPTRSLIHKILAREIDIAIVNGDLPQDLIKKVNLIRFIDDEFLLIIPNTDPPFLSQERIDLETLYSLNFITFPSGSGAQIFINKILTASKIDIDRLNIIMEVNEIETIQYHVASSSGVAFVPASMFVPNLMSEYLDIVDIRHLKINPTISIIMNSSFPNSKTLEIFCEELMGMKHDILVDITETADYLIDDIETADYLTGQL</sequence>
<keyword evidence="4" id="KW-0805">Transcription regulation</keyword>
<evidence type="ECO:0000256" key="3">
    <source>
        <dbReference type="ARBA" id="ARBA00018907"/>
    </source>
</evidence>
<dbReference type="GO" id="GO:0000976">
    <property type="term" value="F:transcription cis-regulatory region binding"/>
    <property type="evidence" value="ECO:0007669"/>
    <property type="project" value="TreeGrafter"/>
</dbReference>
<comment type="similarity">
    <text evidence="2">Belongs to the LysR transcriptional regulatory family.</text>
</comment>
<dbReference type="SUPFAM" id="SSF46785">
    <property type="entry name" value="Winged helix' DNA-binding domain"/>
    <property type="match status" value="1"/>
</dbReference>
<dbReference type="PRINTS" id="PR00039">
    <property type="entry name" value="HTHLYSR"/>
</dbReference>
<dbReference type="Pfam" id="PF03466">
    <property type="entry name" value="LysR_substrate"/>
    <property type="match status" value="1"/>
</dbReference>
<gene>
    <name evidence="8" type="primary">rbcR</name>
</gene>
<dbReference type="PROSITE" id="PS50931">
    <property type="entry name" value="HTH_LYSR"/>
    <property type="match status" value="1"/>
</dbReference>
<dbReference type="AlphaFoldDB" id="A0A2U9NMA6"/>
<evidence type="ECO:0000313" key="8">
    <source>
        <dbReference type="EMBL" id="AWT38205.1"/>
    </source>
</evidence>
<feature type="domain" description="HTH lysR-type" evidence="7">
    <location>
        <begin position="5"/>
        <end position="62"/>
    </location>
</feature>
<dbReference type="GO" id="GO:0003700">
    <property type="term" value="F:DNA-binding transcription factor activity"/>
    <property type="evidence" value="ECO:0007669"/>
    <property type="project" value="InterPro"/>
</dbReference>
<dbReference type="PANTHER" id="PTHR30126:SF39">
    <property type="entry name" value="HTH-TYPE TRANSCRIPTIONAL REGULATOR CYSL"/>
    <property type="match status" value="1"/>
</dbReference>
<reference evidence="8" key="1">
    <citation type="journal article" date="2018" name="Adv. Bot. Res.">
        <title>Evolution of the Plastid Genomes in Diatoms.</title>
        <authorList>
            <person name="Yu M."/>
            <person name="Ashworth M.P."/>
            <person name="Hajrah N.H."/>
            <person name="Khiyami M.A."/>
            <person name="Sabir M.J."/>
            <person name="Alhebshi A.M."/>
            <person name="Al-Malki A.L."/>
            <person name="Sabir J.S.M."/>
            <person name="Theriot E.C."/>
            <person name="Jansen R.K."/>
        </authorList>
    </citation>
    <scope>NUCLEOTIDE SEQUENCE</scope>
</reference>
<evidence type="ECO:0000259" key="7">
    <source>
        <dbReference type="PROSITE" id="PS50931"/>
    </source>
</evidence>
<evidence type="ECO:0000256" key="2">
    <source>
        <dbReference type="ARBA" id="ARBA00009437"/>
    </source>
</evidence>
<keyword evidence="8" id="KW-0934">Plastid</keyword>
<name>A0A2U9NMA6_9STRA</name>
<geneLocation type="chloroplast" evidence="8"/>
<comment type="function">
    <text evidence="1">Trans-acting transcriptional regulator of RuBisCO genes (rbcL and rbcS) expression.</text>
</comment>
<keyword evidence="8" id="KW-0150">Chloroplast</keyword>
<proteinExistence type="inferred from homology"/>
<dbReference type="InterPro" id="IPR005119">
    <property type="entry name" value="LysR_subst-bd"/>
</dbReference>
<dbReference type="Gene3D" id="1.10.10.10">
    <property type="entry name" value="Winged helix-like DNA-binding domain superfamily/Winged helix DNA-binding domain"/>
    <property type="match status" value="1"/>
</dbReference>
<dbReference type="Pfam" id="PF00126">
    <property type="entry name" value="HTH_1"/>
    <property type="match status" value="1"/>
</dbReference>
<dbReference type="EMBL" id="MG755791">
    <property type="protein sequence ID" value="AWT38205.1"/>
    <property type="molecule type" value="Genomic_DNA"/>
</dbReference>
<dbReference type="InterPro" id="IPR000847">
    <property type="entry name" value="LysR_HTH_N"/>
</dbReference>
<dbReference type="SUPFAM" id="SSF53850">
    <property type="entry name" value="Periplasmic binding protein-like II"/>
    <property type="match status" value="1"/>
</dbReference>
<dbReference type="InterPro" id="IPR036390">
    <property type="entry name" value="WH_DNA-bd_sf"/>
</dbReference>
<protein>
    <recommendedName>
        <fullName evidence="3">Probable RuBisCO transcriptional regulator</fullName>
    </recommendedName>
</protein>
<organism evidence="8">
    <name type="scientific">Proboscia sp</name>
    <dbReference type="NCBI Taxonomy" id="1923967"/>
    <lineage>
        <taxon>Eukaryota</taxon>
        <taxon>Sar</taxon>
        <taxon>Stramenopiles</taxon>
        <taxon>Ochrophyta</taxon>
        <taxon>Bacillariophyta</taxon>
        <taxon>Coscinodiscophyceae</taxon>
        <taxon>Rhizosoleniophycidae</taxon>
        <taxon>Rhizosoleniales</taxon>
        <taxon>Rhizosoleniaceae</taxon>
        <taxon>Proboscia</taxon>
    </lineage>
</organism>
<dbReference type="PANTHER" id="PTHR30126">
    <property type="entry name" value="HTH-TYPE TRANSCRIPTIONAL REGULATOR"/>
    <property type="match status" value="1"/>
</dbReference>
<accession>A0A2U9NMA6</accession>
<dbReference type="InterPro" id="IPR036388">
    <property type="entry name" value="WH-like_DNA-bd_sf"/>
</dbReference>
<evidence type="ECO:0000256" key="6">
    <source>
        <dbReference type="ARBA" id="ARBA00023163"/>
    </source>
</evidence>
<keyword evidence="5" id="KW-0238">DNA-binding</keyword>
<dbReference type="Gene3D" id="3.40.190.290">
    <property type="match status" value="1"/>
</dbReference>